<dbReference type="AlphaFoldDB" id="A0A7X5ZG73"/>
<keyword evidence="3" id="KW-1185">Reference proteome</keyword>
<sequence length="69" mass="7659">MTAVVDLWGPLTVLVLILLAAVRWGRSQERARGLAGRWAEAWSRESAVLDAADRAADEDPRPFELRGRS</sequence>
<organism evidence="2 3">
    <name type="scientific">Mycolicibacterium fluoranthenivorans</name>
    <dbReference type="NCBI Taxonomy" id="258505"/>
    <lineage>
        <taxon>Bacteria</taxon>
        <taxon>Bacillati</taxon>
        <taxon>Actinomycetota</taxon>
        <taxon>Actinomycetes</taxon>
        <taxon>Mycobacteriales</taxon>
        <taxon>Mycobacteriaceae</taxon>
        <taxon>Mycolicibacterium</taxon>
    </lineage>
</organism>
<name>A0A7X5ZG73_9MYCO</name>
<evidence type="ECO:0000313" key="2">
    <source>
        <dbReference type="EMBL" id="NIH98950.1"/>
    </source>
</evidence>
<gene>
    <name evidence="2" type="ORF">FHU31_005974</name>
</gene>
<proteinExistence type="predicted"/>
<evidence type="ECO:0000256" key="1">
    <source>
        <dbReference type="SAM" id="Phobius"/>
    </source>
</evidence>
<keyword evidence="1" id="KW-0472">Membrane</keyword>
<dbReference type="EMBL" id="JAANOW010000005">
    <property type="protein sequence ID" value="NIH98950.1"/>
    <property type="molecule type" value="Genomic_DNA"/>
</dbReference>
<keyword evidence="1" id="KW-0812">Transmembrane</keyword>
<accession>A0A7X5ZG73</accession>
<feature type="transmembrane region" description="Helical" evidence="1">
    <location>
        <begin position="6"/>
        <end position="24"/>
    </location>
</feature>
<dbReference type="Proteomes" id="UP000547444">
    <property type="component" value="Unassembled WGS sequence"/>
</dbReference>
<reference evidence="2 3" key="1">
    <citation type="submission" date="2020-03" db="EMBL/GenBank/DDBJ databases">
        <title>Sequencing the genomes of 1000 actinobacteria strains.</title>
        <authorList>
            <person name="Klenk H.-P."/>
        </authorList>
    </citation>
    <scope>NUCLEOTIDE SEQUENCE [LARGE SCALE GENOMIC DNA]</scope>
    <source>
        <strain evidence="2 3">DSM 44556</strain>
    </source>
</reference>
<dbReference type="RefSeq" id="WP_167164676.1">
    <property type="nucleotide sequence ID" value="NZ_JAANOW010000005.1"/>
</dbReference>
<comment type="caution">
    <text evidence="2">The sequence shown here is derived from an EMBL/GenBank/DDBJ whole genome shotgun (WGS) entry which is preliminary data.</text>
</comment>
<keyword evidence="1" id="KW-1133">Transmembrane helix</keyword>
<protein>
    <submittedName>
        <fullName evidence="2">Uncharacterized protein</fullName>
    </submittedName>
</protein>
<evidence type="ECO:0000313" key="3">
    <source>
        <dbReference type="Proteomes" id="UP000547444"/>
    </source>
</evidence>